<protein>
    <recommendedName>
        <fullName evidence="8">ATP-dependent RNA helicase</fullName>
    </recommendedName>
</protein>
<evidence type="ECO:0000259" key="4">
    <source>
        <dbReference type="PROSITE" id="PS51192"/>
    </source>
</evidence>
<feature type="compositionally biased region" description="Basic and acidic residues" evidence="3">
    <location>
        <begin position="227"/>
        <end position="239"/>
    </location>
</feature>
<keyword evidence="2" id="KW-0067">ATP-binding</keyword>
<dbReference type="CDD" id="cd18791">
    <property type="entry name" value="SF2_C_RHA"/>
    <property type="match status" value="1"/>
</dbReference>
<dbReference type="EMBL" id="CAKKNE010000002">
    <property type="protein sequence ID" value="CAH0370045.1"/>
    <property type="molecule type" value="Genomic_DNA"/>
</dbReference>
<feature type="compositionally biased region" description="Basic residues" evidence="3">
    <location>
        <begin position="1"/>
        <end position="26"/>
    </location>
</feature>
<dbReference type="GO" id="GO:0003723">
    <property type="term" value="F:RNA binding"/>
    <property type="evidence" value="ECO:0007669"/>
    <property type="project" value="TreeGrafter"/>
</dbReference>
<accession>A0A8J2WXP2</accession>
<dbReference type="Gene3D" id="3.40.50.300">
    <property type="entry name" value="P-loop containing nucleotide triphosphate hydrolases"/>
    <property type="match status" value="2"/>
</dbReference>
<gene>
    <name evidence="6" type="ORF">PECAL_2P31950</name>
</gene>
<evidence type="ECO:0000256" key="2">
    <source>
        <dbReference type="ARBA" id="ARBA00022840"/>
    </source>
</evidence>
<dbReference type="InterPro" id="IPR001650">
    <property type="entry name" value="Helicase_C-like"/>
</dbReference>
<dbReference type="InterPro" id="IPR007502">
    <property type="entry name" value="Helicase-assoc_dom"/>
</dbReference>
<dbReference type="InterPro" id="IPR011709">
    <property type="entry name" value="DEAD-box_helicase_OB_fold"/>
</dbReference>
<evidence type="ECO:0008006" key="8">
    <source>
        <dbReference type="Google" id="ProtNLM"/>
    </source>
</evidence>
<reference evidence="6" key="1">
    <citation type="submission" date="2021-11" db="EMBL/GenBank/DDBJ databases">
        <authorList>
            <consortium name="Genoscope - CEA"/>
            <person name="William W."/>
        </authorList>
    </citation>
    <scope>NUCLEOTIDE SEQUENCE</scope>
</reference>
<keyword evidence="1" id="KW-0547">Nucleotide-binding</keyword>
<dbReference type="OrthoDB" id="5600252at2759"/>
<feature type="region of interest" description="Disordered" evidence="3">
    <location>
        <begin position="715"/>
        <end position="739"/>
    </location>
</feature>
<dbReference type="InterPro" id="IPR011545">
    <property type="entry name" value="DEAD/DEAH_box_helicase_dom"/>
</dbReference>
<feature type="domain" description="Helicase C-terminal" evidence="5">
    <location>
        <begin position="508"/>
        <end position="676"/>
    </location>
</feature>
<dbReference type="InterPro" id="IPR027417">
    <property type="entry name" value="P-loop_NTPase"/>
</dbReference>
<dbReference type="Proteomes" id="UP000789595">
    <property type="component" value="Unassembled WGS sequence"/>
</dbReference>
<dbReference type="SUPFAM" id="SSF52540">
    <property type="entry name" value="P-loop containing nucleoside triphosphate hydrolases"/>
    <property type="match status" value="1"/>
</dbReference>
<evidence type="ECO:0000256" key="3">
    <source>
        <dbReference type="SAM" id="MobiDB-lite"/>
    </source>
</evidence>
<dbReference type="SMART" id="SM00490">
    <property type="entry name" value="HELICc"/>
    <property type="match status" value="1"/>
</dbReference>
<dbReference type="Pfam" id="PF07717">
    <property type="entry name" value="OB_NTP_bind"/>
    <property type="match status" value="1"/>
</dbReference>
<dbReference type="CDD" id="cd17917">
    <property type="entry name" value="DEXHc_RHA-like"/>
    <property type="match status" value="1"/>
</dbReference>
<dbReference type="PROSITE" id="PS51192">
    <property type="entry name" value="HELICASE_ATP_BIND_1"/>
    <property type="match status" value="1"/>
</dbReference>
<dbReference type="SMART" id="SM00847">
    <property type="entry name" value="HA2"/>
    <property type="match status" value="1"/>
</dbReference>
<evidence type="ECO:0000313" key="7">
    <source>
        <dbReference type="Proteomes" id="UP000789595"/>
    </source>
</evidence>
<dbReference type="AlphaFoldDB" id="A0A8J2WXP2"/>
<name>A0A8J2WXP2_9STRA</name>
<keyword evidence="7" id="KW-1185">Reference proteome</keyword>
<evidence type="ECO:0000313" key="6">
    <source>
        <dbReference type="EMBL" id="CAH0370045.1"/>
    </source>
</evidence>
<comment type="caution">
    <text evidence="6">The sequence shown here is derived from an EMBL/GenBank/DDBJ whole genome shotgun (WGS) entry which is preliminary data.</text>
</comment>
<dbReference type="GO" id="GO:0004386">
    <property type="term" value="F:helicase activity"/>
    <property type="evidence" value="ECO:0007669"/>
    <property type="project" value="TreeGrafter"/>
</dbReference>
<organism evidence="6 7">
    <name type="scientific">Pelagomonas calceolata</name>
    <dbReference type="NCBI Taxonomy" id="35677"/>
    <lineage>
        <taxon>Eukaryota</taxon>
        <taxon>Sar</taxon>
        <taxon>Stramenopiles</taxon>
        <taxon>Ochrophyta</taxon>
        <taxon>Pelagophyceae</taxon>
        <taxon>Pelagomonadales</taxon>
        <taxon>Pelagomonadaceae</taxon>
        <taxon>Pelagomonas</taxon>
    </lineage>
</organism>
<evidence type="ECO:0000259" key="5">
    <source>
        <dbReference type="PROSITE" id="PS51194"/>
    </source>
</evidence>
<feature type="region of interest" description="Disordered" evidence="3">
    <location>
        <begin position="1"/>
        <end position="28"/>
    </location>
</feature>
<feature type="region of interest" description="Disordered" evidence="3">
    <location>
        <begin position="553"/>
        <end position="573"/>
    </location>
</feature>
<dbReference type="PROSITE" id="PS51194">
    <property type="entry name" value="HELICASE_CTER"/>
    <property type="match status" value="1"/>
</dbReference>
<feature type="region of interest" description="Disordered" evidence="3">
    <location>
        <begin position="219"/>
        <end position="251"/>
    </location>
</feature>
<dbReference type="SMART" id="SM00487">
    <property type="entry name" value="DEXDc"/>
    <property type="match status" value="1"/>
</dbReference>
<sequence length="1066" mass="114257">MGKKTARGRGHQGGRKPPKGARRFKGGRVAPRAEQLHFPDDVQAVVCELLCDLRLPTTTDMLARRKLEKYKKEPRKVLKALEARRRGACQEAFGVAPPTPPPVRKEGRVRLNLAAETVNCKSGKRSRGAARLLVVDRADDVTKLLAKAKTLLKTKRAPRVAYVADTGLELRDTRGVEDGTLVCVSDDAPAPEPPKAPEQALELGSPAAWDGLALTATTPREGAVAPSREEAVAPPREEAVAPLPSPAENRGAAPVRIDAGRKAAMDAIRERLPAHAFRARILDAVRANRVVVVAGATGCGKSTQIPQFLLEDAAARVVVTQPRRVAAVSLAERVHGERAERVALGEGSVGYSVRLDVRRSAATRLEFVTVGVLLRRLQRPDGLADVTHVVVDEAHERDVLTDFLLVALKTKTLPTTSVKLLVMSATLDAGLFASYFGGAAAVEIPGRLHPVQHRFADACARRVAEAATGSRRARDAWRRLGAARLPAAGDDGLTPLVDGPLDVDAVAALVAAIHETDADASNAILCFVPGAAEVDKLCRAVARDLRRATVVPLHGSLPPRDQRRAFQRPPKDSRKVVVSTNVAETSITIDDVVHVVDTGRAREIRYNAASGVASLSEVRVARAATTQRAGRAGRVKPGTCWHAYPEADLGVLPAHAAPEMLRTPLQDLVLQVLKLGLGGPRQFLGAAPQPPPTRAVDAALDDLLAIGCVARVGGEEVADDDDESSSDDDENPHGDDGELFSFSSAMLAESSHDEEDDEEDAPIEDDRWLLTPLGEHVASLPVDCRVGKLLIYGCVFGCADACLTAAAGMSLARGLWRAPPQLRREASLAKKRLAQGDGSDLLAAVRAHEAASALDAEARRRFCRDHFVDERALQELGGLRRQFRSHLVDAGLLDADAPRRPLADALALVRGLLVAGLNPHVARKDREAPDASLRCKGNQRWWVHPQSVNFELLGGRGDARKPRYVVYNARLKTSKPYLLDTSLASPAALCLFGGSLRRTLKGTYLVLDGWLPFKATDHAQLALLALRREVDALVLATVAGHASRASLAPTAKAVRDVLALLASADM</sequence>
<dbReference type="GO" id="GO:0005524">
    <property type="term" value="F:ATP binding"/>
    <property type="evidence" value="ECO:0007669"/>
    <property type="project" value="UniProtKB-KW"/>
</dbReference>
<evidence type="ECO:0000256" key="1">
    <source>
        <dbReference type="ARBA" id="ARBA00022741"/>
    </source>
</evidence>
<dbReference type="InterPro" id="IPR014001">
    <property type="entry name" value="Helicase_ATP-bd"/>
</dbReference>
<dbReference type="Pfam" id="PF21010">
    <property type="entry name" value="HA2_C"/>
    <property type="match status" value="1"/>
</dbReference>
<dbReference type="Pfam" id="PF00271">
    <property type="entry name" value="Helicase_C"/>
    <property type="match status" value="1"/>
</dbReference>
<feature type="domain" description="Helicase ATP-binding" evidence="4">
    <location>
        <begin position="282"/>
        <end position="445"/>
    </location>
</feature>
<dbReference type="Pfam" id="PF00270">
    <property type="entry name" value="DEAD"/>
    <property type="match status" value="1"/>
</dbReference>
<proteinExistence type="predicted"/>
<feature type="compositionally biased region" description="Basic and acidic residues" evidence="3">
    <location>
        <begin position="560"/>
        <end position="573"/>
    </location>
</feature>
<feature type="compositionally biased region" description="Acidic residues" evidence="3">
    <location>
        <begin position="716"/>
        <end position="730"/>
    </location>
</feature>
<dbReference type="PANTHER" id="PTHR18934">
    <property type="entry name" value="ATP-DEPENDENT RNA HELICASE"/>
    <property type="match status" value="1"/>
</dbReference>
<dbReference type="Gene3D" id="1.20.120.1080">
    <property type="match status" value="1"/>
</dbReference>
<dbReference type="PANTHER" id="PTHR18934:SF145">
    <property type="entry name" value="ATP-DEPENDENT RNA HELICASE DHX57-RELATED"/>
    <property type="match status" value="1"/>
</dbReference>